<gene>
    <name evidence="1" type="ORF">CYMTET_34139</name>
</gene>
<evidence type="ECO:0000313" key="1">
    <source>
        <dbReference type="EMBL" id="KAK3256740.1"/>
    </source>
</evidence>
<dbReference type="EMBL" id="LGRX02021381">
    <property type="protein sequence ID" value="KAK3256740.1"/>
    <property type="molecule type" value="Genomic_DNA"/>
</dbReference>
<organism evidence="1 2">
    <name type="scientific">Cymbomonas tetramitiformis</name>
    <dbReference type="NCBI Taxonomy" id="36881"/>
    <lineage>
        <taxon>Eukaryota</taxon>
        <taxon>Viridiplantae</taxon>
        <taxon>Chlorophyta</taxon>
        <taxon>Pyramimonadophyceae</taxon>
        <taxon>Pyramimonadales</taxon>
        <taxon>Pyramimonadaceae</taxon>
        <taxon>Cymbomonas</taxon>
    </lineage>
</organism>
<dbReference type="Proteomes" id="UP001190700">
    <property type="component" value="Unassembled WGS sequence"/>
</dbReference>
<evidence type="ECO:0000313" key="2">
    <source>
        <dbReference type="Proteomes" id="UP001190700"/>
    </source>
</evidence>
<name>A0AAE0FBS4_9CHLO</name>
<sequence>MPALVGDPENTPCAALPVLQVCLVATAPDTSTERGVMAEDVWPYLREMCTLLGTELAVVDLSWAERRLETLARPYIQQAALAEAERVYIAASEAANTTGSAPVVAMTLALVGDKYGPSPPPLTVPQSTFKGLREMLTRRDARLTKKNASAQQAAPIFNRWYKLDDTHMPPCYALRTPMPALGRRLRARPCALHPRLVNAAGARPALAGRWRSAESAMPGDAAWVGARFCWDSLWTNEKHVLGRLSRVGAGRGNQGSCVAYPNCKHS</sequence>
<accession>A0AAE0FBS4</accession>
<reference evidence="1 2" key="1">
    <citation type="journal article" date="2015" name="Genome Biol. Evol.">
        <title>Comparative Genomics of a Bacterivorous Green Alga Reveals Evolutionary Causalities and Consequences of Phago-Mixotrophic Mode of Nutrition.</title>
        <authorList>
            <person name="Burns J.A."/>
            <person name="Paasch A."/>
            <person name="Narechania A."/>
            <person name="Kim E."/>
        </authorList>
    </citation>
    <scope>NUCLEOTIDE SEQUENCE [LARGE SCALE GENOMIC DNA]</scope>
    <source>
        <strain evidence="1 2">PLY_AMNH</strain>
    </source>
</reference>
<dbReference type="PANTHER" id="PTHR19871:SF14">
    <property type="entry name" value="DUF4062 DOMAIN-CONTAINING PROTEIN"/>
    <property type="match status" value="1"/>
</dbReference>
<keyword evidence="2" id="KW-1185">Reference proteome</keyword>
<proteinExistence type="predicted"/>
<protein>
    <submittedName>
        <fullName evidence="1">Uncharacterized protein</fullName>
    </submittedName>
</protein>
<dbReference type="PANTHER" id="PTHR19871">
    <property type="entry name" value="BETA TRANSDUCIN-RELATED PROTEIN"/>
    <property type="match status" value="1"/>
</dbReference>
<dbReference type="InterPro" id="IPR052752">
    <property type="entry name" value="NACHT-WD_repeat"/>
</dbReference>
<dbReference type="AlphaFoldDB" id="A0AAE0FBS4"/>
<comment type="caution">
    <text evidence="1">The sequence shown here is derived from an EMBL/GenBank/DDBJ whole genome shotgun (WGS) entry which is preliminary data.</text>
</comment>